<dbReference type="OrthoDB" id="9795776at2"/>
<dbReference type="EMBL" id="JMIR01000017">
    <property type="protein sequence ID" value="KEO82861.1"/>
    <property type="molecule type" value="Genomic_DNA"/>
</dbReference>
<gene>
    <name evidence="3" type="ORF">EL26_13210</name>
</gene>
<accession>A0A074LL48</accession>
<keyword evidence="4" id="KW-1185">Reference proteome</keyword>
<name>A0A074LL48_9BACL</name>
<dbReference type="InterPro" id="IPR044946">
    <property type="entry name" value="Restrct_endonuc_typeI_TRD_sf"/>
</dbReference>
<evidence type="ECO:0000313" key="3">
    <source>
        <dbReference type="EMBL" id="KEO82861.1"/>
    </source>
</evidence>
<evidence type="ECO:0008006" key="5">
    <source>
        <dbReference type="Google" id="ProtNLM"/>
    </source>
</evidence>
<dbReference type="REBASE" id="98318">
    <property type="entry name" value="S.TflGST4ORF13215P"/>
</dbReference>
<organism evidence="3 4">
    <name type="scientific">Tumebacillus flagellatus</name>
    <dbReference type="NCBI Taxonomy" id="1157490"/>
    <lineage>
        <taxon>Bacteria</taxon>
        <taxon>Bacillati</taxon>
        <taxon>Bacillota</taxon>
        <taxon>Bacilli</taxon>
        <taxon>Bacillales</taxon>
        <taxon>Alicyclobacillaceae</taxon>
        <taxon>Tumebacillus</taxon>
    </lineage>
</organism>
<evidence type="ECO:0000313" key="4">
    <source>
        <dbReference type="Proteomes" id="UP000027931"/>
    </source>
</evidence>
<dbReference type="SUPFAM" id="SSF116734">
    <property type="entry name" value="DNA methylase specificity domain"/>
    <property type="match status" value="1"/>
</dbReference>
<comment type="caution">
    <text evidence="3">The sequence shown here is derived from an EMBL/GenBank/DDBJ whole genome shotgun (WGS) entry which is preliminary data.</text>
</comment>
<dbReference type="GO" id="GO:0009307">
    <property type="term" value="P:DNA restriction-modification system"/>
    <property type="evidence" value="ECO:0007669"/>
    <property type="project" value="UniProtKB-KW"/>
</dbReference>
<protein>
    <recommendedName>
        <fullName evidence="5">Type I restriction modification DNA specificity domain-containing protein</fullName>
    </recommendedName>
</protein>
<evidence type="ECO:0000256" key="2">
    <source>
        <dbReference type="ARBA" id="ARBA00023125"/>
    </source>
</evidence>
<dbReference type="AlphaFoldDB" id="A0A074LL48"/>
<dbReference type="GO" id="GO:0003677">
    <property type="term" value="F:DNA binding"/>
    <property type="evidence" value="ECO:0007669"/>
    <property type="project" value="UniProtKB-KW"/>
</dbReference>
<dbReference type="STRING" id="1157490.EL26_13210"/>
<dbReference type="Proteomes" id="UP000027931">
    <property type="component" value="Unassembled WGS sequence"/>
</dbReference>
<dbReference type="Gene3D" id="3.90.220.20">
    <property type="entry name" value="DNA methylase specificity domains"/>
    <property type="match status" value="2"/>
</dbReference>
<reference evidence="3 4" key="1">
    <citation type="journal article" date="2013" name="Int. J. Syst. Evol. Microbiol.">
        <title>Tumebacillus flagellatus sp. nov., an alpha-amylase/pullulanase-producing bacterium isolated from cassava wastewater.</title>
        <authorList>
            <person name="Wang Q."/>
            <person name="Xie N."/>
            <person name="Qin Y."/>
            <person name="Shen N."/>
            <person name="Zhu J."/>
            <person name="Mi H."/>
            <person name="Huang R."/>
        </authorList>
    </citation>
    <scope>NUCLEOTIDE SEQUENCE [LARGE SCALE GENOMIC DNA]</scope>
    <source>
        <strain evidence="3 4">GST4</strain>
    </source>
</reference>
<keyword evidence="2" id="KW-0238">DNA-binding</keyword>
<sequence>MAISTIRSSLSLDEGIILAPERYHPGRQLQFNKDSASVILSDLVSFSSKSISPASVQKQQKRVVVFDTGDASEGKTTGIKEFVTEIRSNKKIIKPGDVIISRLRPYLRQVAFIDANIYEEDVDLVCSTEFYILSPKSNESIAYLVPFLLSDVVQTVLANSIEGGQHPRFNESVLMTLSVPKKLLEKRELLSKQVESAIEQFRLYEKGMKDAQREVQDSIQYSLS</sequence>
<dbReference type="RefSeq" id="WP_038089181.1">
    <property type="nucleotide sequence ID" value="NZ_JMIR01000017.1"/>
</dbReference>
<proteinExistence type="predicted"/>
<evidence type="ECO:0000256" key="1">
    <source>
        <dbReference type="ARBA" id="ARBA00022747"/>
    </source>
</evidence>
<keyword evidence="1" id="KW-0680">Restriction system</keyword>